<evidence type="ECO:0000256" key="1">
    <source>
        <dbReference type="SAM" id="MobiDB-lite"/>
    </source>
</evidence>
<dbReference type="RefSeq" id="WP_048206013.1">
    <property type="nucleotide sequence ID" value="NZ_CP009518.1"/>
</dbReference>
<feature type="region of interest" description="Disordered" evidence="1">
    <location>
        <begin position="416"/>
        <end position="466"/>
    </location>
</feature>
<dbReference type="KEGG" id="mmet:MCMEM_1934"/>
<dbReference type="EMBL" id="CP009518">
    <property type="protein sequence ID" value="AKB85987.1"/>
    <property type="molecule type" value="Genomic_DNA"/>
</dbReference>
<feature type="compositionally biased region" description="Acidic residues" evidence="1">
    <location>
        <begin position="449"/>
        <end position="459"/>
    </location>
</feature>
<sequence>MQDLFEQHINITKTGAIQIESDTFTEMINDNSNKLVDKNGNKLFSENDGIFTCKPGDFQTILETLIGERLSPELASSAKTILFGNISADKLKLKRAGRTQYRIAAEAFTYVMESDKLCNLIANVNNLMPEFIMDDMEIIQKDIKAHLRPRIRYFLLPDNKRAALKTRTKNTEIEIIDKTVGGTIIKSNEKLKGFIDINPYNEIHYTHVPKFIKSRPKIRNTESRNDLIFDLFNSTSGEWITLTLPLKEVTEPSIWKNKFTSFTNCLLTSPKSKDEKQAFRDMMQEVLDQFTEKSSDMTSAVEERVISLIDEYTLETDYIKWTHDIDVAANDKEGLTIYINENHISGKIKVIVTSSLMRDVRNADPSTKQSEMREVLNAVQYQYTRGRYHHRALEFDFEFIKKWHDYHKLLEEEKQKEEEFNEGQKQKLDMKNWNNEDGVVKKRIRNTDDTDQDCPETSEESNNNTE</sequence>
<dbReference type="Proteomes" id="UP000033048">
    <property type="component" value="Chromosome"/>
</dbReference>
<organism evidence="2 3">
    <name type="scientific">Methanococcoides methylutens MM1</name>
    <dbReference type="NCBI Taxonomy" id="1434104"/>
    <lineage>
        <taxon>Archaea</taxon>
        <taxon>Methanobacteriati</taxon>
        <taxon>Methanobacteriota</taxon>
        <taxon>Stenosarchaea group</taxon>
        <taxon>Methanomicrobia</taxon>
        <taxon>Methanosarcinales</taxon>
        <taxon>Methanosarcinaceae</taxon>
        <taxon>Methanococcoides</taxon>
    </lineage>
</organism>
<dbReference type="AlphaFoldDB" id="A0A0E3STJ0"/>
<name>A0A0E3STJ0_METMT</name>
<protein>
    <submittedName>
        <fullName evidence="2">Uncharacterized protein</fullName>
    </submittedName>
</protein>
<dbReference type="GeneID" id="24894514"/>
<keyword evidence="3" id="KW-1185">Reference proteome</keyword>
<gene>
    <name evidence="2" type="ORF">MCMEM_1934</name>
</gene>
<dbReference type="HOGENOM" id="CLU_586105_0_0_2"/>
<reference evidence="2 3" key="1">
    <citation type="submission" date="2014-07" db="EMBL/GenBank/DDBJ databases">
        <title>Methanogenic archaea and the global carbon cycle.</title>
        <authorList>
            <person name="Henriksen J.R."/>
            <person name="Luke J."/>
            <person name="Reinhart S."/>
            <person name="Benedict M.N."/>
            <person name="Youngblut N.D."/>
            <person name="Metcalf M.E."/>
            <person name="Whitaker R.J."/>
            <person name="Metcalf W.W."/>
        </authorList>
    </citation>
    <scope>NUCLEOTIDE SEQUENCE [LARGE SCALE GENOMIC DNA]</scope>
    <source>
        <strain evidence="2 3">MM1</strain>
    </source>
</reference>
<evidence type="ECO:0000313" key="2">
    <source>
        <dbReference type="EMBL" id="AKB85987.1"/>
    </source>
</evidence>
<evidence type="ECO:0000313" key="3">
    <source>
        <dbReference type="Proteomes" id="UP000033048"/>
    </source>
</evidence>
<proteinExistence type="predicted"/>
<accession>A0A0E3STJ0</accession>
<feature type="compositionally biased region" description="Basic and acidic residues" evidence="1">
    <location>
        <begin position="416"/>
        <end position="430"/>
    </location>
</feature>